<dbReference type="KEGG" id="fad:CDH04_04160"/>
<dbReference type="OrthoDB" id="5603731at2"/>
<feature type="region of interest" description="Disordered" evidence="1">
    <location>
        <begin position="27"/>
        <end position="60"/>
    </location>
</feature>
<evidence type="ECO:0000313" key="3">
    <source>
        <dbReference type="EMBL" id="AXA33653.1"/>
    </source>
</evidence>
<protein>
    <recommendedName>
        <fullName evidence="2">Lipoprotein LPP20-like domain-containing protein</fullName>
    </recommendedName>
</protein>
<proteinExistence type="predicted"/>
<keyword evidence="6" id="KW-1185">Reference proteome</keyword>
<evidence type="ECO:0000313" key="5">
    <source>
        <dbReference type="Proteomes" id="UP000251120"/>
    </source>
</evidence>
<dbReference type="EMBL" id="CP043424">
    <property type="protein sequence ID" value="QIW11887.1"/>
    <property type="molecule type" value="Genomic_DNA"/>
</dbReference>
<dbReference type="PROSITE" id="PS51257">
    <property type="entry name" value="PROKAR_LIPOPROTEIN"/>
    <property type="match status" value="1"/>
</dbReference>
<evidence type="ECO:0000313" key="4">
    <source>
        <dbReference type="EMBL" id="QIW11887.1"/>
    </source>
</evidence>
<sequence>MNTSRLKIIVVLITGFTIFGCSSTNTKEQFSPFSKEKKHKAPKTSESYNNPFKKPIPPTWIDNTPNNDDLFIYGVGAGETFSKSINNALADMAQRLQVSVSANTSLQTISENKNISQRLIQQVSTTTAQISVPNYSIINQTNSNGTTYVELQVNIKETITTLHKIIKANLEESKLLLSSIENKNSLTRFNLTKKIDKNITKIKSSLRTLLILNPDTDIATYMYSLNNIDNQNLNIKRNINIYIDRNNSGYFYDTLKKHIFANGFNITKKQLSNLSLTLKLTDYDTSNKDYKYCINTKLELQIQDSLSKQLNTESYKIKTCSKKGRDNAITNACDEFYFQLNKNHE</sequence>
<dbReference type="Pfam" id="PF02169">
    <property type="entry name" value="LPP20"/>
    <property type="match status" value="1"/>
</dbReference>
<name>A0A2Z4XYZ3_9GAMM</name>
<dbReference type="RefSeq" id="WP_112869826.1">
    <property type="nucleotide sequence ID" value="NZ_CP021781.1"/>
</dbReference>
<evidence type="ECO:0000259" key="2">
    <source>
        <dbReference type="Pfam" id="PF02169"/>
    </source>
</evidence>
<dbReference type="Gene3D" id="3.10.28.20">
    <property type="entry name" value="Acetamidase/Formamidase-like domains"/>
    <property type="match status" value="1"/>
</dbReference>
<evidence type="ECO:0000313" key="6">
    <source>
        <dbReference type="Proteomes" id="UP000681131"/>
    </source>
</evidence>
<evidence type="ECO:0000256" key="1">
    <source>
        <dbReference type="SAM" id="MobiDB-lite"/>
    </source>
</evidence>
<feature type="domain" description="Lipoprotein LPP20-like" evidence="2">
    <location>
        <begin position="58"/>
        <end position="153"/>
    </location>
</feature>
<reference evidence="4 6" key="2">
    <citation type="submission" date="2019-08" db="EMBL/GenBank/DDBJ databases">
        <title>Complete genome sequences of Francisella adeliensis (FSC1325 and FSC1326).</title>
        <authorList>
            <person name="Ohrman C."/>
            <person name="Uneklint I."/>
            <person name="Vallesi A."/>
            <person name="Karlsson L."/>
            <person name="Sjodin A."/>
        </authorList>
    </citation>
    <scope>NUCLEOTIDE SEQUENCE [LARGE SCALE GENOMIC DNA]</scope>
    <source>
        <strain evidence="4 6">FSC1325</strain>
    </source>
</reference>
<organism evidence="3 5">
    <name type="scientific">Francisella adeliensis</name>
    <dbReference type="NCBI Taxonomy" id="2007306"/>
    <lineage>
        <taxon>Bacteria</taxon>
        <taxon>Pseudomonadati</taxon>
        <taxon>Pseudomonadota</taxon>
        <taxon>Gammaproteobacteria</taxon>
        <taxon>Thiotrichales</taxon>
        <taxon>Francisellaceae</taxon>
        <taxon>Francisella</taxon>
    </lineage>
</organism>
<dbReference type="EMBL" id="CP021781">
    <property type="protein sequence ID" value="AXA33653.1"/>
    <property type="molecule type" value="Genomic_DNA"/>
</dbReference>
<dbReference type="InterPro" id="IPR024952">
    <property type="entry name" value="LPP20-like_dom"/>
</dbReference>
<dbReference type="Proteomes" id="UP000251120">
    <property type="component" value="Chromosome"/>
</dbReference>
<dbReference type="AlphaFoldDB" id="A0A2Z4XYZ3"/>
<accession>A0A2Z4XYZ3</accession>
<dbReference type="Proteomes" id="UP000681131">
    <property type="component" value="Chromosome"/>
</dbReference>
<reference evidence="3 5" key="1">
    <citation type="submission" date="2017-06" db="EMBL/GenBank/DDBJ databases">
        <title>Complete genome of Francisella adeliensis.</title>
        <authorList>
            <person name="Vallesi A."/>
            <person name="Sjodin A."/>
        </authorList>
    </citation>
    <scope>NUCLEOTIDE SEQUENCE [LARGE SCALE GENOMIC DNA]</scope>
    <source>
        <strain evidence="3 5">FDC440</strain>
    </source>
</reference>
<gene>
    <name evidence="3" type="ORF">CDH04_04160</name>
    <name evidence="4" type="ORF">FZC43_04165</name>
</gene>